<dbReference type="PRINTS" id="PR00081">
    <property type="entry name" value="GDHRDH"/>
</dbReference>
<dbReference type="STRING" id="375.BKD09_RS01335"/>
<sequence length="297" mass="31569">MTRNAHHLRQAMTRTILITGTSSGFGRETAERLARDGYHVFAAMRDIATRNRSHADALRRQKISVVELDVTDDGSVDRAVASILAEAGKINVLVNNAGIASVGVTEAFTADQAKAIFDTNVIGLLRVTRAVLPSMRREREGLIINMGSVLGRVTFPFVGIYGASKMAIEALTDSIRLEVSQLGVDVVEVQPGAYPTSLYSSIQRPADDDITKSYGAVGQIPDAIYKTFTSMLQGKDAPKPHDIAEAVAKLVGQGKGSRAARTVVGMSFGADKINADVAPVQKAVIGGLGLGHLEELA</sequence>
<dbReference type="PANTHER" id="PTHR43976:SF9">
    <property type="entry name" value="OXIDOREDUCTASE"/>
    <property type="match status" value="1"/>
</dbReference>
<dbReference type="Gene3D" id="3.40.50.720">
    <property type="entry name" value="NAD(P)-binding Rossmann-like Domain"/>
    <property type="match status" value="1"/>
</dbReference>
<dbReference type="PROSITE" id="PS00061">
    <property type="entry name" value="ADH_SHORT"/>
    <property type="match status" value="1"/>
</dbReference>
<dbReference type="AlphaFoldDB" id="A0A0A3XQW2"/>
<comment type="caution">
    <text evidence="2">The sequence shown here is derived from an EMBL/GenBank/DDBJ whole genome shotgun (WGS) entry which is preliminary data.</text>
</comment>
<dbReference type="PANTHER" id="PTHR43976">
    <property type="entry name" value="SHORT CHAIN DEHYDROGENASE"/>
    <property type="match status" value="1"/>
</dbReference>
<reference evidence="2 3" key="1">
    <citation type="submission" date="2014-09" db="EMBL/GenBank/DDBJ databases">
        <title>Draft genome of Bradyrhizobium japonicum Is-34.</title>
        <authorList>
            <person name="Tsurumaru H."/>
            <person name="Yamakawa T."/>
            <person name="Hashimoto S."/>
            <person name="Okizaki K."/>
            <person name="Kanesaki Y."/>
            <person name="Yoshikawa H."/>
            <person name="Yajima S."/>
        </authorList>
    </citation>
    <scope>NUCLEOTIDE SEQUENCE [LARGE SCALE GENOMIC DNA]</scope>
    <source>
        <strain evidence="2 3">Is-34</strain>
    </source>
</reference>
<dbReference type="RefSeq" id="WP_210164456.1">
    <property type="nucleotide sequence ID" value="NZ_JANUDC010000001.1"/>
</dbReference>
<dbReference type="SUPFAM" id="SSF51735">
    <property type="entry name" value="NAD(P)-binding Rossmann-fold domains"/>
    <property type="match status" value="1"/>
</dbReference>
<dbReference type="Pfam" id="PF00106">
    <property type="entry name" value="adh_short"/>
    <property type="match status" value="1"/>
</dbReference>
<dbReference type="InterPro" id="IPR051911">
    <property type="entry name" value="SDR_oxidoreductase"/>
</dbReference>
<dbReference type="Proteomes" id="UP000030377">
    <property type="component" value="Unassembled WGS sequence"/>
</dbReference>
<dbReference type="CDD" id="cd05374">
    <property type="entry name" value="17beta-HSD-like_SDR_c"/>
    <property type="match status" value="1"/>
</dbReference>
<protein>
    <submittedName>
        <fullName evidence="2">17-beta-hydroxysteroid dehydrogenase</fullName>
    </submittedName>
</protein>
<dbReference type="InterPro" id="IPR036291">
    <property type="entry name" value="NAD(P)-bd_dom_sf"/>
</dbReference>
<proteinExistence type="inferred from homology"/>
<dbReference type="PRINTS" id="PR00080">
    <property type="entry name" value="SDRFAMILY"/>
</dbReference>
<dbReference type="InterPro" id="IPR020904">
    <property type="entry name" value="Sc_DH/Rdtase_CS"/>
</dbReference>
<evidence type="ECO:0000313" key="3">
    <source>
        <dbReference type="Proteomes" id="UP000030377"/>
    </source>
</evidence>
<evidence type="ECO:0000256" key="1">
    <source>
        <dbReference type="RuleBase" id="RU000363"/>
    </source>
</evidence>
<comment type="similarity">
    <text evidence="1">Belongs to the short-chain dehydrogenases/reductases (SDR) family.</text>
</comment>
<organism evidence="2 3">
    <name type="scientific">Bradyrhizobium japonicum</name>
    <dbReference type="NCBI Taxonomy" id="375"/>
    <lineage>
        <taxon>Bacteria</taxon>
        <taxon>Pseudomonadati</taxon>
        <taxon>Pseudomonadota</taxon>
        <taxon>Alphaproteobacteria</taxon>
        <taxon>Hyphomicrobiales</taxon>
        <taxon>Nitrobacteraceae</taxon>
        <taxon>Bradyrhizobium</taxon>
    </lineage>
</organism>
<dbReference type="InterPro" id="IPR002347">
    <property type="entry name" value="SDR_fam"/>
</dbReference>
<evidence type="ECO:0000313" key="2">
    <source>
        <dbReference type="EMBL" id="KGT75664.1"/>
    </source>
</evidence>
<gene>
    <name evidence="2" type="ORF">MA20_31080</name>
</gene>
<dbReference type="EMBL" id="JRPN01000024">
    <property type="protein sequence ID" value="KGT75664.1"/>
    <property type="molecule type" value="Genomic_DNA"/>
</dbReference>
<accession>A0A0A3XQW2</accession>
<name>A0A0A3XQW2_BRAJP</name>